<dbReference type="EMBL" id="FNVU01000005">
    <property type="protein sequence ID" value="SEG47771.1"/>
    <property type="molecule type" value="Genomic_DNA"/>
</dbReference>
<dbReference type="InterPro" id="IPR025326">
    <property type="entry name" value="DUF4232"/>
</dbReference>
<evidence type="ECO:0000313" key="4">
    <source>
        <dbReference type="EMBL" id="SEG47771.1"/>
    </source>
</evidence>
<organism evidence="4 5">
    <name type="scientific">Actinacidiphila yanglinensis</name>
    <dbReference type="NCBI Taxonomy" id="310779"/>
    <lineage>
        <taxon>Bacteria</taxon>
        <taxon>Bacillati</taxon>
        <taxon>Actinomycetota</taxon>
        <taxon>Actinomycetes</taxon>
        <taxon>Kitasatosporales</taxon>
        <taxon>Streptomycetaceae</taxon>
        <taxon>Actinacidiphila</taxon>
    </lineage>
</organism>
<feature type="compositionally biased region" description="Gly residues" evidence="1">
    <location>
        <begin position="74"/>
        <end position="94"/>
    </location>
</feature>
<keyword evidence="5" id="KW-1185">Reference proteome</keyword>
<evidence type="ECO:0000256" key="1">
    <source>
        <dbReference type="SAM" id="MobiDB-lite"/>
    </source>
</evidence>
<feature type="compositionally biased region" description="Low complexity" evidence="1">
    <location>
        <begin position="26"/>
        <end position="46"/>
    </location>
</feature>
<name>A0A1H6AGY4_9ACTN</name>
<dbReference type="RefSeq" id="WP_103886175.1">
    <property type="nucleotide sequence ID" value="NZ_FNVU01000005.1"/>
</dbReference>
<evidence type="ECO:0000259" key="3">
    <source>
        <dbReference type="Pfam" id="PF14016"/>
    </source>
</evidence>
<dbReference type="OrthoDB" id="3480105at2"/>
<evidence type="ECO:0000256" key="2">
    <source>
        <dbReference type="SAM" id="SignalP"/>
    </source>
</evidence>
<proteinExistence type="predicted"/>
<dbReference type="AlphaFoldDB" id="A0A1H6AGY4"/>
<gene>
    <name evidence="4" type="ORF">SAMN05216223_105395</name>
</gene>
<feature type="domain" description="DUF4232" evidence="3">
    <location>
        <begin position="94"/>
        <end position="216"/>
    </location>
</feature>
<keyword evidence="2" id="KW-0732">Signal</keyword>
<dbReference type="Pfam" id="PF14016">
    <property type="entry name" value="DUF4232"/>
    <property type="match status" value="1"/>
</dbReference>
<protein>
    <recommendedName>
        <fullName evidence="3">DUF4232 domain-containing protein</fullName>
    </recommendedName>
</protein>
<accession>A0A1H6AGY4</accession>
<feature type="region of interest" description="Disordered" evidence="1">
    <location>
        <begin position="26"/>
        <end position="102"/>
    </location>
</feature>
<evidence type="ECO:0000313" key="5">
    <source>
        <dbReference type="Proteomes" id="UP000236754"/>
    </source>
</evidence>
<sequence>MRIRKISFVALVAVAAGLSLTACGGGNDSSTADASSPSASATQDASGSGGSSGSTADPSANGKGVSATSDSGSGNSGSGSSGSGGSGTGGGGGCQTADLSFSHSSGMGEGEVLINLTNHGADTCTLHGFPGVDLKGKDGTISAARTHLAAPDVTLTPGQETNFTLHFPPNNSGGSGVTFTSLVVTPPNETHSHTMDLAINLPVSDSTQSAVTVDPVGAGK</sequence>
<reference evidence="4 5" key="1">
    <citation type="submission" date="2016-10" db="EMBL/GenBank/DDBJ databases">
        <authorList>
            <person name="de Groot N.N."/>
        </authorList>
    </citation>
    <scope>NUCLEOTIDE SEQUENCE [LARGE SCALE GENOMIC DNA]</scope>
    <source>
        <strain evidence="4 5">CGMCC 4.2023</strain>
    </source>
</reference>
<dbReference type="Proteomes" id="UP000236754">
    <property type="component" value="Unassembled WGS sequence"/>
</dbReference>
<feature type="chain" id="PRO_5038391008" description="DUF4232 domain-containing protein" evidence="2">
    <location>
        <begin position="25"/>
        <end position="220"/>
    </location>
</feature>
<feature type="signal peptide" evidence="2">
    <location>
        <begin position="1"/>
        <end position="24"/>
    </location>
</feature>
<dbReference type="PROSITE" id="PS51257">
    <property type="entry name" value="PROKAR_LIPOPROTEIN"/>
    <property type="match status" value="1"/>
</dbReference>